<sequence length="265" mass="29800">MSSSVLWRKQCKNFSWNPYQKKVLEWSLSSSKNGLIGACAGSGKTTLLEGIGGTLPTSAKIKVLAFNRHIVERLTTKGRLPKNRVSISTLHGAALGLLQQLFRGAATIDERKSFEIAKTAYDKLLLGAQQRYIQLMIAGDRSVSAEEFPVMPPFFDEGDHLQKLILRRYLAFIDELFGFTQITLTEPTPQAIASMADHFCLKFSGWISRLTEEATDEDKDAAKALDERCQYWAIFLVPYCLELAEKIASEQARLSFNDCLWLCHK</sequence>
<proteinExistence type="predicted"/>
<dbReference type="AlphaFoldDB" id="E0UNF7"/>
<dbReference type="EMBL" id="CP002201">
    <property type="protein sequence ID" value="ADN18487.1"/>
    <property type="molecule type" value="Genomic_DNA"/>
</dbReference>
<dbReference type="HOGENOM" id="CLU_1048551_0_0_3"/>
<dbReference type="KEGG" id="cyj:Cyan7822_6836"/>
<evidence type="ECO:0000313" key="1">
    <source>
        <dbReference type="EMBL" id="ADN18487.1"/>
    </source>
</evidence>
<name>E0UNF7_GLOV7</name>
<organism evidence="1 2">
    <name type="scientific">Gloeothece verrucosa (strain PCC 7822)</name>
    <name type="common">Cyanothece sp. (strain PCC 7822)</name>
    <dbReference type="NCBI Taxonomy" id="497965"/>
    <lineage>
        <taxon>Bacteria</taxon>
        <taxon>Bacillati</taxon>
        <taxon>Cyanobacteriota</taxon>
        <taxon>Cyanophyceae</taxon>
        <taxon>Oscillatoriophycideae</taxon>
        <taxon>Chroococcales</taxon>
        <taxon>Aphanothecaceae</taxon>
        <taxon>Gloeothece</taxon>
        <taxon>Gloeothece verrucosa</taxon>
    </lineage>
</organism>
<dbReference type="Proteomes" id="UP000008206">
    <property type="component" value="Plasmid Cy782203"/>
</dbReference>
<accession>E0UNF7</accession>
<reference evidence="2" key="1">
    <citation type="journal article" date="2011" name="MBio">
        <title>Novel metabolic attributes of the genus Cyanothece, comprising a group of unicellular nitrogen-fixing Cyanobacteria.</title>
        <authorList>
            <person name="Bandyopadhyay A."/>
            <person name="Elvitigala T."/>
            <person name="Welsh E."/>
            <person name="Stockel J."/>
            <person name="Liberton M."/>
            <person name="Min H."/>
            <person name="Sherman L.A."/>
            <person name="Pakrasi H.B."/>
        </authorList>
    </citation>
    <scope>NUCLEOTIDE SEQUENCE [LARGE SCALE GENOMIC DNA]</scope>
    <source>
        <strain evidence="2">PCC 7822</strain>
        <plasmid evidence="2">Cy782203</plasmid>
    </source>
</reference>
<geneLocation type="plasmid" evidence="1 2">
    <name>Cy782203</name>
</geneLocation>
<keyword evidence="1" id="KW-0614">Plasmid</keyword>
<keyword evidence="2" id="KW-1185">Reference proteome</keyword>
<dbReference type="OrthoDB" id="5318045at2"/>
<dbReference type="RefSeq" id="WP_013325613.1">
    <property type="nucleotide sequence ID" value="NC_014502.1"/>
</dbReference>
<dbReference type="InterPro" id="IPR027417">
    <property type="entry name" value="P-loop_NTPase"/>
</dbReference>
<dbReference type="SUPFAM" id="SSF52540">
    <property type="entry name" value="P-loop containing nucleoside triphosphate hydrolases"/>
    <property type="match status" value="1"/>
</dbReference>
<evidence type="ECO:0000313" key="2">
    <source>
        <dbReference type="Proteomes" id="UP000008206"/>
    </source>
</evidence>
<dbReference type="Gene3D" id="3.40.50.300">
    <property type="entry name" value="P-loop containing nucleotide triphosphate hydrolases"/>
    <property type="match status" value="1"/>
</dbReference>
<protein>
    <submittedName>
        <fullName evidence="1">Uncharacterized protein</fullName>
    </submittedName>
</protein>
<gene>
    <name evidence="1" type="ordered locus">Cyan7822_6836</name>
</gene>